<dbReference type="Proteomes" id="UP000799777">
    <property type="component" value="Unassembled WGS sequence"/>
</dbReference>
<dbReference type="PANTHER" id="PTHR38790">
    <property type="entry name" value="2EXR DOMAIN-CONTAINING PROTEIN-RELATED"/>
    <property type="match status" value="1"/>
</dbReference>
<comment type="caution">
    <text evidence="1">The sequence shown here is derived from an EMBL/GenBank/DDBJ whole genome shotgun (WGS) entry which is preliminary data.</text>
</comment>
<name>A0A9P4H8E5_9PLEO</name>
<keyword evidence="2" id="KW-1185">Reference proteome</keyword>
<accession>A0A9P4H8E5</accession>
<evidence type="ECO:0000313" key="2">
    <source>
        <dbReference type="Proteomes" id="UP000799777"/>
    </source>
</evidence>
<organism evidence="1 2">
    <name type="scientific">Setomelanomma holmii</name>
    <dbReference type="NCBI Taxonomy" id="210430"/>
    <lineage>
        <taxon>Eukaryota</taxon>
        <taxon>Fungi</taxon>
        <taxon>Dikarya</taxon>
        <taxon>Ascomycota</taxon>
        <taxon>Pezizomycotina</taxon>
        <taxon>Dothideomycetes</taxon>
        <taxon>Pleosporomycetidae</taxon>
        <taxon>Pleosporales</taxon>
        <taxon>Pleosporineae</taxon>
        <taxon>Phaeosphaeriaceae</taxon>
        <taxon>Setomelanomma</taxon>
    </lineage>
</organism>
<dbReference type="EMBL" id="ML978194">
    <property type="protein sequence ID" value="KAF2030023.1"/>
    <property type="molecule type" value="Genomic_DNA"/>
</dbReference>
<evidence type="ECO:0000313" key="1">
    <source>
        <dbReference type="EMBL" id="KAF2030023.1"/>
    </source>
</evidence>
<reference evidence="1" key="1">
    <citation type="journal article" date="2020" name="Stud. Mycol.">
        <title>101 Dothideomycetes genomes: a test case for predicting lifestyles and emergence of pathogens.</title>
        <authorList>
            <person name="Haridas S."/>
            <person name="Albert R."/>
            <person name="Binder M."/>
            <person name="Bloem J."/>
            <person name="Labutti K."/>
            <person name="Salamov A."/>
            <person name="Andreopoulos B."/>
            <person name="Baker S."/>
            <person name="Barry K."/>
            <person name="Bills G."/>
            <person name="Bluhm B."/>
            <person name="Cannon C."/>
            <person name="Castanera R."/>
            <person name="Culley D."/>
            <person name="Daum C."/>
            <person name="Ezra D."/>
            <person name="Gonzalez J."/>
            <person name="Henrissat B."/>
            <person name="Kuo A."/>
            <person name="Liang C."/>
            <person name="Lipzen A."/>
            <person name="Lutzoni F."/>
            <person name="Magnuson J."/>
            <person name="Mondo S."/>
            <person name="Nolan M."/>
            <person name="Ohm R."/>
            <person name="Pangilinan J."/>
            <person name="Park H.-J."/>
            <person name="Ramirez L."/>
            <person name="Alfaro M."/>
            <person name="Sun H."/>
            <person name="Tritt A."/>
            <person name="Yoshinaga Y."/>
            <person name="Zwiers L.-H."/>
            <person name="Turgeon B."/>
            <person name="Goodwin S."/>
            <person name="Spatafora J."/>
            <person name="Crous P."/>
            <person name="Grigoriev I."/>
        </authorList>
    </citation>
    <scope>NUCLEOTIDE SEQUENCE</scope>
    <source>
        <strain evidence="1">CBS 110217</strain>
    </source>
</reference>
<feature type="non-terminal residue" evidence="1">
    <location>
        <position position="1"/>
    </location>
</feature>
<dbReference type="PANTHER" id="PTHR38790:SF4">
    <property type="entry name" value="2EXR DOMAIN-CONTAINING PROTEIN"/>
    <property type="match status" value="1"/>
</dbReference>
<feature type="non-terminal residue" evidence="1">
    <location>
        <position position="175"/>
    </location>
</feature>
<sequence length="175" mass="20452">QRPARGFHRFRNGILNVTPKGGEKELVRRNQKSRLLRLPAEIRTRIWQFVLGGNVLRPNVYDSTKFVPQATNQKLGLNLLRTCRQIYAESALMPHTQNTFFITIYGGYKRFFKNFRTYQLAQIQVLITDVCHEVGFLLPPFDQLKESDTWSAHVRGQWPKLDFLPGLKRVHVLVF</sequence>
<proteinExistence type="predicted"/>
<dbReference type="AlphaFoldDB" id="A0A9P4H8E5"/>
<dbReference type="OrthoDB" id="5413827at2759"/>
<protein>
    <submittedName>
        <fullName evidence="1">Uncharacterized protein</fullName>
    </submittedName>
</protein>
<gene>
    <name evidence="1" type="ORF">EK21DRAFT_33876</name>
</gene>